<dbReference type="Pfam" id="PF00072">
    <property type="entry name" value="Response_reg"/>
    <property type="match status" value="1"/>
</dbReference>
<dbReference type="SUPFAM" id="SSF52172">
    <property type="entry name" value="CheY-like"/>
    <property type="match status" value="1"/>
</dbReference>
<dbReference type="STRING" id="1300345.LF41_250"/>
<accession>A0A0A2WJK4</accession>
<evidence type="ECO:0000313" key="7">
    <source>
        <dbReference type="Proteomes" id="UP000030518"/>
    </source>
</evidence>
<dbReference type="InterPro" id="IPR058245">
    <property type="entry name" value="NreC/VraR/RcsB-like_REC"/>
</dbReference>
<protein>
    <submittedName>
        <fullName evidence="6">Transcriptional regulator, LuxR family</fullName>
    </submittedName>
</protein>
<dbReference type="InterPro" id="IPR051015">
    <property type="entry name" value="EvgA-like"/>
</dbReference>
<keyword evidence="1 3" id="KW-0597">Phosphoprotein</keyword>
<dbReference type="Pfam" id="PF00196">
    <property type="entry name" value="GerE"/>
    <property type="match status" value="1"/>
</dbReference>
<feature type="modified residue" description="4-aspartylphosphate" evidence="3">
    <location>
        <position position="56"/>
    </location>
</feature>
<dbReference type="AlphaFoldDB" id="A0A0A2WJK4"/>
<dbReference type="InterPro" id="IPR001789">
    <property type="entry name" value="Sig_transdc_resp-reg_receiver"/>
</dbReference>
<dbReference type="GO" id="GO:0003677">
    <property type="term" value="F:DNA binding"/>
    <property type="evidence" value="ECO:0007669"/>
    <property type="project" value="UniProtKB-KW"/>
</dbReference>
<feature type="domain" description="Response regulatory" evidence="5">
    <location>
        <begin position="2"/>
        <end position="122"/>
    </location>
</feature>
<sequence>MRILLADDHPIICVALGEMLGAAFPSTLQGIDTVADSDALLAHLESEAACDLLVLDLFMPGAAGSIPLLERVLAMRPGLRVVTYTGANQPMLAQQALAAGARAFVSKASGPDVALQAVHAVLGGQVFVDPRVDLDAARKHPWHTLTPGERGVIVALASGHHLHGIALDSDRSYKTVTAHKYNALRKLNLDSKTDLKHYLSQIGLGYLLGST</sequence>
<proteinExistence type="predicted"/>
<dbReference type="PROSITE" id="PS50043">
    <property type="entry name" value="HTH_LUXR_2"/>
    <property type="match status" value="1"/>
</dbReference>
<dbReference type="PROSITE" id="PS50110">
    <property type="entry name" value="RESPONSE_REGULATORY"/>
    <property type="match status" value="1"/>
</dbReference>
<dbReference type="PATRIC" id="fig|1300345.3.peg.1926"/>
<dbReference type="SMART" id="SM00421">
    <property type="entry name" value="HTH_LUXR"/>
    <property type="match status" value="1"/>
</dbReference>
<organism evidence="6 7">
    <name type="scientific">Lysobacter dokdonensis DS-58</name>
    <dbReference type="NCBI Taxonomy" id="1300345"/>
    <lineage>
        <taxon>Bacteria</taxon>
        <taxon>Pseudomonadati</taxon>
        <taxon>Pseudomonadota</taxon>
        <taxon>Gammaproteobacteria</taxon>
        <taxon>Lysobacterales</taxon>
        <taxon>Lysobacteraceae</taxon>
        <taxon>Noviluteimonas</taxon>
    </lineage>
</organism>
<dbReference type="InterPro" id="IPR016032">
    <property type="entry name" value="Sig_transdc_resp-reg_C-effctor"/>
</dbReference>
<evidence type="ECO:0000256" key="1">
    <source>
        <dbReference type="ARBA" id="ARBA00022553"/>
    </source>
</evidence>
<gene>
    <name evidence="6" type="ORF">LF41_250</name>
</gene>
<dbReference type="RefSeq" id="WP_161786947.1">
    <property type="nucleotide sequence ID" value="NZ_JRKJ01000014.1"/>
</dbReference>
<evidence type="ECO:0000256" key="2">
    <source>
        <dbReference type="ARBA" id="ARBA00023125"/>
    </source>
</evidence>
<name>A0A0A2WJK4_9GAMM</name>
<dbReference type="InterPro" id="IPR036388">
    <property type="entry name" value="WH-like_DNA-bd_sf"/>
</dbReference>
<dbReference type="SMART" id="SM00448">
    <property type="entry name" value="REC"/>
    <property type="match status" value="1"/>
</dbReference>
<dbReference type="PANTHER" id="PTHR45566">
    <property type="entry name" value="HTH-TYPE TRANSCRIPTIONAL REGULATOR YHJB-RELATED"/>
    <property type="match status" value="1"/>
</dbReference>
<dbReference type="EMBL" id="JRKJ01000014">
    <property type="protein sequence ID" value="KGQ18902.1"/>
    <property type="molecule type" value="Genomic_DNA"/>
</dbReference>
<dbReference type="OrthoDB" id="6023175at2"/>
<dbReference type="Gene3D" id="3.40.50.2300">
    <property type="match status" value="1"/>
</dbReference>
<keyword evidence="7" id="KW-1185">Reference proteome</keyword>
<dbReference type="GO" id="GO:0006355">
    <property type="term" value="P:regulation of DNA-templated transcription"/>
    <property type="evidence" value="ECO:0007669"/>
    <property type="project" value="InterPro"/>
</dbReference>
<reference evidence="6 7" key="1">
    <citation type="submission" date="2014-09" db="EMBL/GenBank/DDBJ databases">
        <title>Genome sequences of Lysobacter dokdonensis DS-58.</title>
        <authorList>
            <person name="Kim J.F."/>
            <person name="Kwak M.-J."/>
        </authorList>
    </citation>
    <scope>NUCLEOTIDE SEQUENCE [LARGE SCALE GENOMIC DNA]</scope>
    <source>
        <strain evidence="6 7">DS-58</strain>
    </source>
</reference>
<dbReference type="eggNOG" id="COG2197">
    <property type="taxonomic scope" value="Bacteria"/>
</dbReference>
<evidence type="ECO:0000259" key="4">
    <source>
        <dbReference type="PROSITE" id="PS50043"/>
    </source>
</evidence>
<dbReference type="CDD" id="cd17535">
    <property type="entry name" value="REC_NarL-like"/>
    <property type="match status" value="1"/>
</dbReference>
<dbReference type="GO" id="GO:0000160">
    <property type="term" value="P:phosphorelay signal transduction system"/>
    <property type="evidence" value="ECO:0007669"/>
    <property type="project" value="InterPro"/>
</dbReference>
<evidence type="ECO:0000256" key="3">
    <source>
        <dbReference type="PROSITE-ProRule" id="PRU00169"/>
    </source>
</evidence>
<dbReference type="Proteomes" id="UP000030518">
    <property type="component" value="Unassembled WGS sequence"/>
</dbReference>
<comment type="caution">
    <text evidence="6">The sequence shown here is derived from an EMBL/GenBank/DDBJ whole genome shotgun (WGS) entry which is preliminary data.</text>
</comment>
<feature type="domain" description="HTH luxR-type" evidence="4">
    <location>
        <begin position="138"/>
        <end position="203"/>
    </location>
</feature>
<evidence type="ECO:0000313" key="6">
    <source>
        <dbReference type="EMBL" id="KGQ18902.1"/>
    </source>
</evidence>
<dbReference type="InterPro" id="IPR000792">
    <property type="entry name" value="Tscrpt_reg_LuxR_C"/>
</dbReference>
<dbReference type="PANTHER" id="PTHR45566:SF1">
    <property type="entry name" value="HTH-TYPE TRANSCRIPTIONAL REGULATOR YHJB-RELATED"/>
    <property type="match status" value="1"/>
</dbReference>
<dbReference type="InterPro" id="IPR011006">
    <property type="entry name" value="CheY-like_superfamily"/>
</dbReference>
<dbReference type="SUPFAM" id="SSF46894">
    <property type="entry name" value="C-terminal effector domain of the bipartite response regulators"/>
    <property type="match status" value="1"/>
</dbReference>
<keyword evidence="2" id="KW-0238">DNA-binding</keyword>
<evidence type="ECO:0000259" key="5">
    <source>
        <dbReference type="PROSITE" id="PS50110"/>
    </source>
</evidence>
<dbReference type="Gene3D" id="1.10.10.10">
    <property type="entry name" value="Winged helix-like DNA-binding domain superfamily/Winged helix DNA-binding domain"/>
    <property type="match status" value="1"/>
</dbReference>